<dbReference type="InterPro" id="IPR050789">
    <property type="entry name" value="Diverse_Enzym_Activities"/>
</dbReference>
<protein>
    <submittedName>
        <fullName evidence="3">CubicO group peptidase (Beta-lactamase class C family)</fullName>
    </submittedName>
</protein>
<dbReference type="PANTHER" id="PTHR43283:SF7">
    <property type="entry name" value="BETA-LACTAMASE-RELATED DOMAIN-CONTAINING PROTEIN"/>
    <property type="match status" value="1"/>
</dbReference>
<comment type="caution">
    <text evidence="3">The sequence shown here is derived from an EMBL/GenBank/DDBJ whole genome shotgun (WGS) entry which is preliminary data.</text>
</comment>
<feature type="chain" id="PRO_5030983588" evidence="1">
    <location>
        <begin position="27"/>
        <end position="515"/>
    </location>
</feature>
<evidence type="ECO:0000259" key="2">
    <source>
        <dbReference type="Pfam" id="PF00144"/>
    </source>
</evidence>
<dbReference type="SUPFAM" id="SSF56601">
    <property type="entry name" value="beta-lactamase/transpeptidase-like"/>
    <property type="match status" value="1"/>
</dbReference>
<evidence type="ECO:0000313" key="3">
    <source>
        <dbReference type="EMBL" id="MBB5032897.1"/>
    </source>
</evidence>
<sequence>MITTRRSFLQQASLASLSFWIPSSYAAATTTCLARSTPEAQGVAGSGILDFIDAIAREKFELHSFMMLRHGHVIAEGWWKPYGPDFVHTMYSMSKSFTSTAVGFAVAEGKLKVDDKVVSFFPDDLPAQISENLAAMRVQDLLTMSTGNEKEPTQACVKEENWVRTFLAQNIAHKPGTQFMYNSAATYMCSAIVQKVTGQTVLDYLTPRLFEPLGITGKRWETCPRGINTGGWGLSIQTEGLAKFGQFLLQKGQWNGKQLLPAAWIEEATQFHIQQPGGDKPDRPKAQNDWLQGYGYQFWRCQGTAFRGDGAFGQFTIVLPEQDAVIVMTSENKNMQGQLDLVWKHLLPAIDAKAAKAADLSRLKSLKLAPPQGRKTSPAATDGKFALEANDLGLKSAAFAFKENACVFTADGHSITCGLESWQRGAAAFPGTPPRLISGGKPKTPVPSKIAASAAWTDDHTLVMQWRYYETPHSDTVTCVFEGDTVSISFLNSITAMNPKAKDARAALKGQRAPL</sequence>
<dbReference type="RefSeq" id="WP_184339802.1">
    <property type="nucleotide sequence ID" value="NZ_JACHIG010000004.1"/>
</dbReference>
<proteinExistence type="predicted"/>
<feature type="signal peptide" evidence="1">
    <location>
        <begin position="1"/>
        <end position="26"/>
    </location>
</feature>
<evidence type="ECO:0000313" key="4">
    <source>
        <dbReference type="Proteomes" id="UP000590740"/>
    </source>
</evidence>
<reference evidence="3 4" key="1">
    <citation type="submission" date="2020-08" db="EMBL/GenBank/DDBJ databases">
        <title>Genomic Encyclopedia of Type Strains, Phase IV (KMG-IV): sequencing the most valuable type-strain genomes for metagenomic binning, comparative biology and taxonomic classification.</title>
        <authorList>
            <person name="Goeker M."/>
        </authorList>
    </citation>
    <scope>NUCLEOTIDE SEQUENCE [LARGE SCALE GENOMIC DNA]</scope>
    <source>
        <strain evidence="3 4">DSM 12252</strain>
    </source>
</reference>
<dbReference type="Gene3D" id="3.40.710.10">
    <property type="entry name" value="DD-peptidase/beta-lactamase superfamily"/>
    <property type="match status" value="1"/>
</dbReference>
<organism evidence="3 4">
    <name type="scientific">Prosthecobacter vanneervenii</name>
    <dbReference type="NCBI Taxonomy" id="48466"/>
    <lineage>
        <taxon>Bacteria</taxon>
        <taxon>Pseudomonadati</taxon>
        <taxon>Verrucomicrobiota</taxon>
        <taxon>Verrucomicrobiia</taxon>
        <taxon>Verrucomicrobiales</taxon>
        <taxon>Verrucomicrobiaceae</taxon>
        <taxon>Prosthecobacter</taxon>
    </lineage>
</organism>
<dbReference type="InterPro" id="IPR001466">
    <property type="entry name" value="Beta-lactam-related"/>
</dbReference>
<keyword evidence="1" id="KW-0732">Signal</keyword>
<keyword evidence="4" id="KW-1185">Reference proteome</keyword>
<dbReference type="InterPro" id="IPR012338">
    <property type="entry name" value="Beta-lactam/transpept-like"/>
</dbReference>
<dbReference type="Proteomes" id="UP000590740">
    <property type="component" value="Unassembled WGS sequence"/>
</dbReference>
<dbReference type="PANTHER" id="PTHR43283">
    <property type="entry name" value="BETA-LACTAMASE-RELATED"/>
    <property type="match status" value="1"/>
</dbReference>
<dbReference type="AlphaFoldDB" id="A0A7W8DK98"/>
<dbReference type="PROSITE" id="PS51318">
    <property type="entry name" value="TAT"/>
    <property type="match status" value="1"/>
</dbReference>
<dbReference type="Pfam" id="PF00144">
    <property type="entry name" value="Beta-lactamase"/>
    <property type="match status" value="1"/>
</dbReference>
<evidence type="ECO:0000256" key="1">
    <source>
        <dbReference type="SAM" id="SignalP"/>
    </source>
</evidence>
<dbReference type="InterPro" id="IPR006311">
    <property type="entry name" value="TAT_signal"/>
</dbReference>
<accession>A0A7W8DK98</accession>
<gene>
    <name evidence="3" type="ORF">HNQ65_002479</name>
</gene>
<name>A0A7W8DK98_9BACT</name>
<dbReference type="EMBL" id="JACHIG010000004">
    <property type="protein sequence ID" value="MBB5032897.1"/>
    <property type="molecule type" value="Genomic_DNA"/>
</dbReference>
<feature type="domain" description="Beta-lactamase-related" evidence="2">
    <location>
        <begin position="65"/>
        <end position="331"/>
    </location>
</feature>